<dbReference type="Gene3D" id="3.40.1580.10">
    <property type="entry name" value="SMI1/KNR4-like"/>
    <property type="match status" value="1"/>
</dbReference>
<dbReference type="Proteomes" id="UP000186795">
    <property type="component" value="Unassembled WGS sequence"/>
</dbReference>
<evidence type="ECO:0000313" key="2">
    <source>
        <dbReference type="EMBL" id="SIS71472.1"/>
    </source>
</evidence>
<dbReference type="InterPro" id="IPR037883">
    <property type="entry name" value="Knr4/Smi1-like_sf"/>
</dbReference>
<dbReference type="Pfam" id="PF09346">
    <property type="entry name" value="SMI1_KNR4"/>
    <property type="match status" value="1"/>
</dbReference>
<feature type="domain" description="Knr4/Smi1-like" evidence="1">
    <location>
        <begin position="9"/>
        <end position="145"/>
    </location>
</feature>
<accession>A0A1N7LC80</accession>
<dbReference type="AlphaFoldDB" id="A0A1N7LC80"/>
<sequence length="152" mass="17838">MEWVKLNRPLSHETIKKLEEELGINLPRDFIDWYSLYDLPKQQELLVDVDGEPCDIDSFYPIQMMASESKSFFDEDKQLSENGKVLPFAFDSIGSQYCFFYPKNSKAPSTIFFHHKDDHVSELFDGDHIDESFTISSTFQGFLDQLYIREED</sequence>
<dbReference type="RefSeq" id="WP_076524406.1">
    <property type="nucleotide sequence ID" value="NZ_CP048103.1"/>
</dbReference>
<dbReference type="SMART" id="SM00860">
    <property type="entry name" value="SMI1_KNR4"/>
    <property type="match status" value="1"/>
</dbReference>
<gene>
    <name evidence="2" type="ORF">SAMN05421790_10487</name>
</gene>
<dbReference type="InterPro" id="IPR018958">
    <property type="entry name" value="Knr4/Smi1-like_dom"/>
</dbReference>
<protein>
    <submittedName>
        <fullName evidence="2">SMI1 / KNR4 family (SUKH-1)</fullName>
    </submittedName>
</protein>
<organism evidence="2 3">
    <name type="scientific">Kroppenstedtia eburnea</name>
    <dbReference type="NCBI Taxonomy" id="714067"/>
    <lineage>
        <taxon>Bacteria</taxon>
        <taxon>Bacillati</taxon>
        <taxon>Bacillota</taxon>
        <taxon>Bacilli</taxon>
        <taxon>Bacillales</taxon>
        <taxon>Thermoactinomycetaceae</taxon>
        <taxon>Kroppenstedtia</taxon>
    </lineage>
</organism>
<evidence type="ECO:0000259" key="1">
    <source>
        <dbReference type="SMART" id="SM00860"/>
    </source>
</evidence>
<evidence type="ECO:0000313" key="3">
    <source>
        <dbReference type="Proteomes" id="UP000186795"/>
    </source>
</evidence>
<name>A0A1N7LC80_9BACL</name>
<dbReference type="SUPFAM" id="SSF160631">
    <property type="entry name" value="SMI1/KNR4-like"/>
    <property type="match status" value="1"/>
</dbReference>
<reference evidence="3" key="1">
    <citation type="submission" date="2017-01" db="EMBL/GenBank/DDBJ databases">
        <authorList>
            <person name="Varghese N."/>
            <person name="Submissions S."/>
        </authorList>
    </citation>
    <scope>NUCLEOTIDE SEQUENCE [LARGE SCALE GENOMIC DNA]</scope>
    <source>
        <strain evidence="3">DSM 45196</strain>
    </source>
</reference>
<dbReference type="EMBL" id="FTOD01000004">
    <property type="protein sequence ID" value="SIS71472.1"/>
    <property type="molecule type" value="Genomic_DNA"/>
</dbReference>
<dbReference type="OrthoDB" id="8657476at2"/>
<proteinExistence type="predicted"/>
<keyword evidence="3" id="KW-1185">Reference proteome</keyword>